<name>A0A2J7ZJM5_9CHLO</name>
<dbReference type="EMBL" id="PGGS01001383">
    <property type="protein sequence ID" value="PNH00468.1"/>
    <property type="molecule type" value="Genomic_DNA"/>
</dbReference>
<reference evidence="4 5" key="1">
    <citation type="journal article" date="2017" name="Mol. Biol. Evol.">
        <title>The 4-celled Tetrabaena socialis nuclear genome reveals the essential components for genetic control of cell number at the origin of multicellularity in the volvocine lineage.</title>
        <authorList>
            <person name="Featherston J."/>
            <person name="Arakaki Y."/>
            <person name="Hanschen E.R."/>
            <person name="Ferris P.J."/>
            <person name="Michod R.E."/>
            <person name="Olson B.J.S.C."/>
            <person name="Nozaki H."/>
            <person name="Durand P.M."/>
        </authorList>
    </citation>
    <scope>NUCLEOTIDE SEQUENCE [LARGE SCALE GENOMIC DNA]</scope>
    <source>
        <strain evidence="4 5">NIES-571</strain>
    </source>
</reference>
<dbReference type="Proteomes" id="UP000236333">
    <property type="component" value="Unassembled WGS sequence"/>
</dbReference>
<evidence type="ECO:0000313" key="5">
    <source>
        <dbReference type="Proteomes" id="UP000236333"/>
    </source>
</evidence>
<feature type="non-terminal residue" evidence="4">
    <location>
        <position position="389"/>
    </location>
</feature>
<keyword evidence="1" id="KW-0489">Methyltransferase</keyword>
<dbReference type="Pfam" id="PF04072">
    <property type="entry name" value="LCM"/>
    <property type="match status" value="1"/>
</dbReference>
<dbReference type="PANTHER" id="PTHR43619:SF2">
    <property type="entry name" value="S-ADENOSYL-L-METHIONINE-DEPENDENT METHYLTRANSFERASES SUPERFAMILY PROTEIN"/>
    <property type="match status" value="1"/>
</dbReference>
<evidence type="ECO:0000256" key="1">
    <source>
        <dbReference type="ARBA" id="ARBA00022603"/>
    </source>
</evidence>
<sequence>PAAAGPGDNASTATPEVPPAVAEAEAARDVIATAHIDRLLLTATSVSAVNRITQGDYRQAGGGWGGCRAVVLLGDGLDSRPFRLPWPPGTALFLAAPLEVHAAAEVALKSEAAAAVAAGVVEAAGAAEAGPSGKGGKRPPGPRPPPGCLLRRVVVDLQGVGVGGGAGYTNSSASASSSAPASSPPSFGLAASLAAVGFRTDRLSVWGVQGLAGLGLSYEAPPRSAVWSVDAPKAAPGKVAKPKPASKPKPGTVKPNPKPKAKSAATSKHNADGKPSAGSHAKPTKALAVDKKPNQAAADKCSPWMSLMLTTTVDSDTQASGSQRRQPGQDIGRAGASRLMAPAYPHHITSADEGRRNTQGSTRSSAEARPESSAGSGRRPSPSPRHSSV</sequence>
<evidence type="ECO:0000256" key="2">
    <source>
        <dbReference type="ARBA" id="ARBA00022679"/>
    </source>
</evidence>
<proteinExistence type="predicted"/>
<dbReference type="Gene3D" id="3.40.50.150">
    <property type="entry name" value="Vaccinia Virus protein VP39"/>
    <property type="match status" value="1"/>
</dbReference>
<organism evidence="4 5">
    <name type="scientific">Tetrabaena socialis</name>
    <dbReference type="NCBI Taxonomy" id="47790"/>
    <lineage>
        <taxon>Eukaryota</taxon>
        <taxon>Viridiplantae</taxon>
        <taxon>Chlorophyta</taxon>
        <taxon>core chlorophytes</taxon>
        <taxon>Chlorophyceae</taxon>
        <taxon>CS clade</taxon>
        <taxon>Chlamydomonadales</taxon>
        <taxon>Tetrabaenaceae</taxon>
        <taxon>Tetrabaena</taxon>
    </lineage>
</organism>
<keyword evidence="2" id="KW-0808">Transferase</keyword>
<comment type="caution">
    <text evidence="4">The sequence shown here is derived from an EMBL/GenBank/DDBJ whole genome shotgun (WGS) entry which is preliminary data.</text>
</comment>
<dbReference type="InterPro" id="IPR029063">
    <property type="entry name" value="SAM-dependent_MTases_sf"/>
</dbReference>
<feature type="non-terminal residue" evidence="4">
    <location>
        <position position="1"/>
    </location>
</feature>
<feature type="region of interest" description="Disordered" evidence="3">
    <location>
        <begin position="127"/>
        <end position="148"/>
    </location>
</feature>
<dbReference type="PANTHER" id="PTHR43619">
    <property type="entry name" value="S-ADENOSYL-L-METHIONINE-DEPENDENT METHYLTRANSFERASE YKTD-RELATED"/>
    <property type="match status" value="1"/>
</dbReference>
<feature type="compositionally biased region" description="Polar residues" evidence="3">
    <location>
        <begin position="308"/>
        <end position="326"/>
    </location>
</feature>
<dbReference type="OrthoDB" id="203237at2759"/>
<protein>
    <recommendedName>
        <fullName evidence="6">S-adenosyl-L-methionine-dependent methyltransferase</fullName>
    </recommendedName>
</protein>
<evidence type="ECO:0008006" key="6">
    <source>
        <dbReference type="Google" id="ProtNLM"/>
    </source>
</evidence>
<gene>
    <name evidence="4" type="ORF">TSOC_013707</name>
</gene>
<dbReference type="SUPFAM" id="SSF53335">
    <property type="entry name" value="S-adenosyl-L-methionine-dependent methyltransferases"/>
    <property type="match status" value="1"/>
</dbReference>
<feature type="compositionally biased region" description="Low complexity" evidence="3">
    <location>
        <begin position="10"/>
        <end position="20"/>
    </location>
</feature>
<feature type="compositionally biased region" description="Low complexity" evidence="3">
    <location>
        <begin position="361"/>
        <end position="389"/>
    </location>
</feature>
<keyword evidence="5" id="KW-1185">Reference proteome</keyword>
<dbReference type="AlphaFoldDB" id="A0A2J7ZJM5"/>
<accession>A0A2J7ZJM5</accession>
<feature type="region of interest" description="Disordered" evidence="3">
    <location>
        <begin position="1"/>
        <end position="20"/>
    </location>
</feature>
<dbReference type="GO" id="GO:0032259">
    <property type="term" value="P:methylation"/>
    <property type="evidence" value="ECO:0007669"/>
    <property type="project" value="UniProtKB-KW"/>
</dbReference>
<evidence type="ECO:0000313" key="4">
    <source>
        <dbReference type="EMBL" id="PNH00468.1"/>
    </source>
</evidence>
<feature type="region of interest" description="Disordered" evidence="3">
    <location>
        <begin position="233"/>
        <end position="389"/>
    </location>
</feature>
<dbReference type="GO" id="GO:0008168">
    <property type="term" value="F:methyltransferase activity"/>
    <property type="evidence" value="ECO:0007669"/>
    <property type="project" value="UniProtKB-KW"/>
</dbReference>
<dbReference type="InterPro" id="IPR007213">
    <property type="entry name" value="Ppm1/Ppm2/Tcmp"/>
</dbReference>
<evidence type="ECO:0000256" key="3">
    <source>
        <dbReference type="SAM" id="MobiDB-lite"/>
    </source>
</evidence>